<dbReference type="EMBL" id="MN740152">
    <property type="protein sequence ID" value="QHT90127.1"/>
    <property type="molecule type" value="Genomic_DNA"/>
</dbReference>
<organism evidence="1">
    <name type="scientific">viral metagenome</name>
    <dbReference type="NCBI Taxonomy" id="1070528"/>
    <lineage>
        <taxon>unclassified sequences</taxon>
        <taxon>metagenomes</taxon>
        <taxon>organismal metagenomes</taxon>
    </lineage>
</organism>
<dbReference type="AlphaFoldDB" id="A0A6C0ICJ6"/>
<sequence>MAAVPGILRQWNPGIVPNLQLWIDGSDKSTFTFTNSSNINTIRDKSGKNITLIQNTLSNQPILASNINGRQTVSFPTNVYISTTTTALTSQFNSNNTQSQFGVYKLLDLTTSHIISYMGNINGNAFQQIEYDIGPNKIGLRAKRLDDPNDIFPINQPVSCNVLLLQAYYDTTDFTIKTNIDSNNKPSDSTLQPGGYNINSYNNYYIGKSFNIGTLTQSFNGDIGEIIMFTSNYNFDIRYTSLLEGYLAWKWGLTDLLAGTHPYRNRNPT</sequence>
<protein>
    <submittedName>
        <fullName evidence="1">Uncharacterized protein</fullName>
    </submittedName>
</protein>
<accession>A0A6C0ICJ6</accession>
<reference evidence="1" key="1">
    <citation type="journal article" date="2020" name="Nature">
        <title>Giant virus diversity and host interactions through global metagenomics.</title>
        <authorList>
            <person name="Schulz F."/>
            <person name="Roux S."/>
            <person name="Paez-Espino D."/>
            <person name="Jungbluth S."/>
            <person name="Walsh D.A."/>
            <person name="Denef V.J."/>
            <person name="McMahon K.D."/>
            <person name="Konstantinidis K.T."/>
            <person name="Eloe-Fadrosh E.A."/>
            <person name="Kyrpides N.C."/>
            <person name="Woyke T."/>
        </authorList>
    </citation>
    <scope>NUCLEOTIDE SEQUENCE</scope>
    <source>
        <strain evidence="1">GVMAG-M-3300023184-62</strain>
    </source>
</reference>
<name>A0A6C0ICJ6_9ZZZZ</name>
<evidence type="ECO:0000313" key="1">
    <source>
        <dbReference type="EMBL" id="QHT90127.1"/>
    </source>
</evidence>
<proteinExistence type="predicted"/>